<keyword evidence="8" id="KW-0238">DNA-binding</keyword>
<keyword evidence="4" id="KW-0378">Hydrolase</keyword>
<evidence type="ECO:0000256" key="10">
    <source>
        <dbReference type="ARBA" id="ARBA00023242"/>
    </source>
</evidence>
<accession>A0A914B3C1</accession>
<dbReference type="InterPro" id="IPR001650">
    <property type="entry name" value="Helicase_C-like"/>
</dbReference>
<feature type="region of interest" description="Disordered" evidence="11">
    <location>
        <begin position="3063"/>
        <end position="3094"/>
    </location>
</feature>
<dbReference type="FunFam" id="3.40.50.10810:FF:000003">
    <property type="entry name" value="chromodomain-helicase-DNA-binding protein 8 isoform X4"/>
    <property type="match status" value="1"/>
</dbReference>
<dbReference type="Gene3D" id="3.40.50.10810">
    <property type="entry name" value="Tandem AAA-ATPase domain"/>
    <property type="match status" value="1"/>
</dbReference>
<keyword evidence="2" id="KW-0677">Repeat</keyword>
<dbReference type="CDD" id="cd18793">
    <property type="entry name" value="SF2_C_SNF"/>
    <property type="match status" value="1"/>
</dbReference>
<feature type="compositionally biased region" description="Polar residues" evidence="11">
    <location>
        <begin position="3138"/>
        <end position="3148"/>
    </location>
</feature>
<dbReference type="SMART" id="SM00490">
    <property type="entry name" value="HELICc"/>
    <property type="match status" value="1"/>
</dbReference>
<feature type="compositionally biased region" description="Polar residues" evidence="11">
    <location>
        <begin position="2464"/>
        <end position="2489"/>
    </location>
</feature>
<dbReference type="EnsemblMetazoa" id="XM_038214376.1">
    <property type="protein sequence ID" value="XP_038070304.1"/>
    <property type="gene ID" value="LOC119739428"/>
</dbReference>
<dbReference type="Pfam" id="PF00271">
    <property type="entry name" value="Helicase_C"/>
    <property type="match status" value="1"/>
</dbReference>
<feature type="region of interest" description="Disordered" evidence="11">
    <location>
        <begin position="2860"/>
        <end position="2914"/>
    </location>
</feature>
<evidence type="ECO:0000256" key="5">
    <source>
        <dbReference type="ARBA" id="ARBA00022840"/>
    </source>
</evidence>
<feature type="compositionally biased region" description="Basic and acidic residues" evidence="11">
    <location>
        <begin position="2507"/>
        <end position="2516"/>
    </location>
</feature>
<dbReference type="Proteomes" id="UP000887568">
    <property type="component" value="Unplaced"/>
</dbReference>
<feature type="compositionally biased region" description="Low complexity" evidence="11">
    <location>
        <begin position="1785"/>
        <end position="1799"/>
    </location>
</feature>
<feature type="region of interest" description="Disordered" evidence="11">
    <location>
        <begin position="3134"/>
        <end position="3189"/>
    </location>
</feature>
<dbReference type="InterPro" id="IPR014001">
    <property type="entry name" value="Helicase_ATP-bd"/>
</dbReference>
<dbReference type="InterPro" id="IPR027417">
    <property type="entry name" value="P-loop_NTPase"/>
</dbReference>
<dbReference type="SUPFAM" id="SSF160481">
    <property type="entry name" value="BRK domain-like"/>
    <property type="match status" value="2"/>
</dbReference>
<dbReference type="RefSeq" id="XP_038070304.1">
    <property type="nucleotide sequence ID" value="XM_038214376.1"/>
</dbReference>
<dbReference type="GO" id="GO:0003677">
    <property type="term" value="F:DNA binding"/>
    <property type="evidence" value="ECO:0007669"/>
    <property type="project" value="UniProtKB-KW"/>
</dbReference>
<dbReference type="OMA" id="NDETNIM"/>
<dbReference type="Gene3D" id="3.40.5.120">
    <property type="match status" value="2"/>
</dbReference>
<feature type="compositionally biased region" description="Acidic residues" evidence="11">
    <location>
        <begin position="3179"/>
        <end position="3189"/>
    </location>
</feature>
<feature type="region of interest" description="Disordered" evidence="11">
    <location>
        <begin position="714"/>
        <end position="775"/>
    </location>
</feature>
<dbReference type="FunFam" id="2.40.50.40:FF:000001">
    <property type="entry name" value="chromodomain-helicase-DNA-binding protein 8 isoform X4"/>
    <property type="match status" value="1"/>
</dbReference>
<dbReference type="PROSITE" id="PS50013">
    <property type="entry name" value="CHROMO_2"/>
    <property type="match status" value="2"/>
</dbReference>
<dbReference type="CDD" id="cd18668">
    <property type="entry name" value="CD1_tandem_CHD5-9_like"/>
    <property type="match status" value="1"/>
</dbReference>
<dbReference type="InterPro" id="IPR038718">
    <property type="entry name" value="SNF2-like_sf"/>
</dbReference>
<evidence type="ECO:0000259" key="13">
    <source>
        <dbReference type="PROSITE" id="PS51192"/>
    </source>
</evidence>
<feature type="compositionally biased region" description="Polar residues" evidence="11">
    <location>
        <begin position="2382"/>
        <end position="2391"/>
    </location>
</feature>
<dbReference type="CDD" id="cd17995">
    <property type="entry name" value="DEXHc_CHD6_7_8_9"/>
    <property type="match status" value="1"/>
</dbReference>
<evidence type="ECO:0000256" key="1">
    <source>
        <dbReference type="ARBA" id="ARBA00004123"/>
    </source>
</evidence>
<evidence type="ECO:0000256" key="3">
    <source>
        <dbReference type="ARBA" id="ARBA00022741"/>
    </source>
</evidence>
<dbReference type="InterPro" id="IPR006576">
    <property type="entry name" value="BRK_domain"/>
</dbReference>
<feature type="compositionally biased region" description="Acidic residues" evidence="11">
    <location>
        <begin position="2449"/>
        <end position="2463"/>
    </location>
</feature>
<evidence type="ECO:0000256" key="6">
    <source>
        <dbReference type="ARBA" id="ARBA00022853"/>
    </source>
</evidence>
<feature type="compositionally biased region" description="Low complexity" evidence="11">
    <location>
        <begin position="2093"/>
        <end position="2105"/>
    </location>
</feature>
<feature type="compositionally biased region" description="Basic residues" evidence="11">
    <location>
        <begin position="846"/>
        <end position="859"/>
    </location>
</feature>
<dbReference type="InterPro" id="IPR000330">
    <property type="entry name" value="SNF2_N"/>
</dbReference>
<dbReference type="GO" id="GO:0005524">
    <property type="term" value="F:ATP binding"/>
    <property type="evidence" value="ECO:0007669"/>
    <property type="project" value="UniProtKB-KW"/>
</dbReference>
<feature type="region of interest" description="Disordered" evidence="11">
    <location>
        <begin position="2689"/>
        <end position="2768"/>
    </location>
</feature>
<feature type="domain" description="Helicase C-terminal" evidence="14">
    <location>
        <begin position="1475"/>
        <end position="1644"/>
    </location>
</feature>
<feature type="region of interest" description="Disordered" evidence="11">
    <location>
        <begin position="2090"/>
        <end position="2127"/>
    </location>
</feature>
<sequence>MNSPKDVKGDVPSNQNQIKTPPPVIAVGDPMMPQMQSPVTSPSKKATVVQQQQQQLIRIQPQQPGGHQVLQQNVVRISPLTQPATQHPQTIVVIGGSPQRLQAQPNAAIVQAVQPTSSTTSDAKQIQEHGYAVNVVKTPLTHHDYALPKPHTAASEKPPVSLDSAPASIQLVQQPAQQTQMLVTQPTAVPQLQQPGAVQLIRQAQPTAAVQQLKPLTATLQGGQLIINQQQLIQGSQPGQPVTLRLQMKDISSLQRNVGRLQQPAPAKTTTVVHQTPPKQQAVSLTSQPQYIITNVGNSSQLQGMVGAQQIKIVSSAQQVQQPQQHVVKQLPGGGYALTIVPGTTAAQTITVPSSPQSVRIIGSTQSVPSLSTAGGVAVTNTATVPASSNVGLSIAPTCTITKTITIPGIPAGQQIVHPAVPKQSLGVSVLSQSSVAGTTKLITNPSIPQNTQAITSHAVTKTVTIPANFQTVRAVAASQSTTQTVTAASSLKTICTAVPNQTVAKTTSISSAQQIISINAPVQSTSPQVAVPASSQTTSTVQATITSSQPTFTITSMGNITIQSPSSSTAKTVVTASAALQKAAAASIAVSTAQNQTGATAKASTSQAKKLPIIIRSTTTTQATKTVRLTKAKAAAQQTTKTSAIKPIQIPGQAVGQQSGQILIMVNPGSNALEEVKKIAQEVTQLKGQPRSAENLKKFKELQARVRELQNSVHTVRTKNNATGIPIQPLVLTSSGQQSGTQKGSSASSQSDTNSGEPAAGNSGRREGKKHKLQEKANRIVAEAVARAKASGLQNIPKIMADVSLPEVNLDKEKKAKEKKKAKPKEPKPRRPPKQPKEKQPPKPKAAKKRARPKKIPPKKMPAAALVRLKNKRKHMNDSSSSGSEAEDALLAKALPDNDLLEKRRSSRNTKRKRYDVAYEFNITDEDSSDSDKKESDSNMEVDVVTVAPVTTPAQNESAKFFVENPDESEANLVEKILSSRVIKKPQLPGEAQVGETEEFFVKYKNFSYLHCEWATFDKLQKGDQRIHQKIKRFRAKQRIRPSFFSEPEDEMFNPDYTQVDRILDVAVTEDPDTKEKDTHYLVKWRGLPYEESTWELEQDVDDDAAKFFKITLKPPPANERERCERADPDDWTKIEESPVYKGNNTLRDYQLEGVNWLMFSWCNGQNCILADEMGLGKTIQALAFIREVQKFGIQGPFLVIAPLSTIANWQREFETWTDINAVVYHGSAQSRHMIAEYEMYYKDSKGRRIPNVYKFKVLITTYEIVLADCQELSEIEWRVVVIDEAHRLKNRNCKLLEGLKFLDMEHRVLLTGTPLQNNIDELFSLLNFLEPGRFRSISQFLGDFGDLKTESQVEKLQQLLKPMMLRRLKEDVEKNLAEKEETIIEVELTNIQKKYYRAILERNFSFLSKGTNSSTNLPNLMNTMMELRKCCNHPFLINGAEEQIMVELALQPMNLLMTQHMRALIQSAGKMVLLDKLLPRLHEGGHKVLIFSQMIRCLDILEDYLIQKRYPFERIDGRVRGNMRQAAIDRFSKPDSDRFVFLLCTRAGGLGINLTAADTCIIFDSDWNPQNDLQAQARCHRIGQTKSVKIYRLITRNSYEREMFDKASMKLGLDKAVLQSMRGDNQSANTAQQQPFSKKEIEDLLRKGAYGAIMDDDDAASKFCEEDIEMILQRRTRVMKIEGGQKGSTFAKASFALPDDQQSDIKLDDPDFWAKWAKRAELDVEALKKKESHVINEPRKRKQTRRFGNMDEMVEFTSNDDDSDDETPAAPPKKSTQHKGHKGASTSGGPSSGGPAPVVAMKPMKPCKSQLQSGWTRLECFRVEKGLLTYGWGRWEDVLLTTRFKRPLGEKDVEAISRTMLIFCLKFYKGDENIKSFIWDLVTPAPDGSVKDYRNHKGLSAPVPRGRKSKKPKKEEDVVPAILEYDFNAKDQDPEALLTDQGYKNHLKRHCNKVLLRVRLLYYLKQEVIGDMLEKIAAGADASELPLVMVQPEGDPPIAWWDEEADRSLLVGVFKHGYERYAAIRTDPTLCFLARCGAPDKREIARENADNDESQLDVESMETGAELDPGTELDIKPVIKQLKEDYLEDGSLSPSSTRTSSPAPVKPKTEPEPTTMPVIPGKLPFPLAPDVNTRLRRLVAAYQRNHKRQQQKQAKRARREMVKQVRFEEQVRQRQLKKQENAQKWSRREEADYYRVLATFGVEQDPKTGKYDWSNFRKVAKLERKYDHRLLEYYRHFRAMCLRKCKREEEVPEEFASLPPPDFTIEEISEERANKVLHRIDLLLKIRNEVLPHPEMAARMRHCRKSLELPDWWELGVHDRDLVIGVARYGINRMESQQQMLADPELSFKDLKEKYPLMVPVPVPLPPPVKASAEHGSPQKGGQRTSNASPRPEYDEFRTSGEPLAESQGEGGDENSEMVNGPESVANSQEGAEVNSEVTTEAKQAESDESGIEDSGNDDTVVETSQENASLTIDESALASSQETGTTVRGDDSKEDGGEGSQDNDEMRTEREEVGAMDEPDWAIGKSADSSNIENLENEDERTSLQNSSQSADGKEVDLGQDMECGSPRSAAAGEESSQGQASEAASVATNMTYAFLMKWPKDRVIVHRLENICHCVLKNCWPGRRNHQQHQEAKAQLAALAKQQYDADQLSQLLPGELPWDPSFVAPEHNYAGMADGLLALVHQRKRKRKRKLEPDAHLPPTADKTASESPLDLSQGSSRYQHQQSAETDLNQPSLIDGEGGRPSHRPLDPTRRPSVDEIRRRKKKSYLKVKLKAMHGVSGIKTEGEHMHPVTQKRKKKVRRLNLANFNDDDHVPVINRKTGAKLSGEAAPLKKHLFPWLEANPDFAIQHQAHWSLTAPDNPATNLTASEDSQEELPGSSSSTVAPTVDSATHGELKPKRRRLRNPAKLDPAKVSAEERVGIIEGESGRKLSAKLVPMLKNLAEWLEKHPGYYVASEWAEIVRSKGILPAELHSRIMPSPAKSASPLIQPALYPSVLTAAGHPYQPNHLAASTDLSNKVSMQIGRGTLGGLALSGYPQTLGLGALPIGVAPIASLAGLEPQVQQPRGNSKEKTRKRKSGSPRKILSADQPVMSISNPGTLAGISPFLLPSTAGMYYSPFLATQGLVPTSLPPELTNVNGAEQSSKPQEENAGLEENEMEGEKDEEEAATEVKADGEENELGDSDVE</sequence>
<dbReference type="InterPro" id="IPR016197">
    <property type="entry name" value="Chromo-like_dom_sf"/>
</dbReference>
<feature type="region of interest" description="Disordered" evidence="11">
    <location>
        <begin position="1"/>
        <end position="41"/>
    </location>
</feature>
<dbReference type="Gene3D" id="1.10.10.60">
    <property type="entry name" value="Homeodomain-like"/>
    <property type="match status" value="2"/>
</dbReference>
<dbReference type="FunFam" id="3.40.50.300:FF:000015">
    <property type="entry name" value="chromodomain-helicase-DNA-binding protein 9 isoform X1"/>
    <property type="match status" value="1"/>
</dbReference>
<dbReference type="Gene3D" id="2.40.50.40">
    <property type="match status" value="2"/>
</dbReference>
<dbReference type="Pfam" id="PF00176">
    <property type="entry name" value="SNF2-rel_dom"/>
    <property type="match status" value="1"/>
</dbReference>
<keyword evidence="7" id="KW-0805">Transcription regulation</keyword>
<dbReference type="PROSITE" id="PS51192">
    <property type="entry name" value="HELICASE_ATP_BIND_1"/>
    <property type="match status" value="1"/>
</dbReference>
<keyword evidence="16" id="KW-1185">Reference proteome</keyword>
<dbReference type="CDD" id="cd18663">
    <property type="entry name" value="CD2_tandem_CHD5-9_like"/>
    <property type="match status" value="1"/>
</dbReference>
<dbReference type="GeneID" id="119739428"/>
<feature type="compositionally biased region" description="Basic residues" evidence="11">
    <location>
        <begin position="906"/>
        <end position="915"/>
    </location>
</feature>
<feature type="region of interest" description="Disordered" evidence="11">
    <location>
        <begin position="1895"/>
        <end position="1918"/>
    </location>
</feature>
<evidence type="ECO:0000256" key="11">
    <source>
        <dbReference type="SAM" id="MobiDB-lite"/>
    </source>
</evidence>
<proteinExistence type="predicted"/>
<dbReference type="GO" id="GO:0006325">
    <property type="term" value="P:chromatin organization"/>
    <property type="evidence" value="ECO:0007669"/>
    <property type="project" value="UniProtKB-KW"/>
</dbReference>
<dbReference type="InterPro" id="IPR056342">
    <property type="entry name" value="HTH_CHD6-9"/>
</dbReference>
<dbReference type="Gene3D" id="3.40.50.300">
    <property type="entry name" value="P-loop containing nucleotide triphosphate hydrolases"/>
    <property type="match status" value="1"/>
</dbReference>
<dbReference type="InterPro" id="IPR000953">
    <property type="entry name" value="Chromo/chromo_shadow_dom"/>
</dbReference>
<keyword evidence="9" id="KW-0804">Transcription</keyword>
<reference evidence="15" key="1">
    <citation type="submission" date="2022-11" db="UniProtKB">
        <authorList>
            <consortium name="EnsemblMetazoa"/>
        </authorList>
    </citation>
    <scope>IDENTIFICATION</scope>
</reference>
<keyword evidence="6" id="KW-0156">Chromatin regulator</keyword>
<evidence type="ECO:0000256" key="8">
    <source>
        <dbReference type="ARBA" id="ARBA00023125"/>
    </source>
</evidence>
<feature type="compositionally biased region" description="Polar residues" evidence="11">
    <location>
        <begin position="2716"/>
        <end position="2738"/>
    </location>
</feature>
<feature type="compositionally biased region" description="Low complexity" evidence="11">
    <location>
        <begin position="735"/>
        <end position="752"/>
    </location>
</feature>
<dbReference type="Pfam" id="PF00385">
    <property type="entry name" value="Chromo"/>
    <property type="match status" value="2"/>
</dbReference>
<dbReference type="InterPro" id="IPR049730">
    <property type="entry name" value="SNF2/RAD54-like_C"/>
</dbReference>
<dbReference type="PANTHER" id="PTHR46850:SF1">
    <property type="entry name" value="CHROMODOMAIN-HELICASE-DNA-BINDING PROTEIN 9"/>
    <property type="match status" value="1"/>
</dbReference>
<protein>
    <recommendedName>
        <fullName evidence="17">Chromodomain-helicase-DNA-binding protein 8</fullName>
    </recommendedName>
</protein>
<feature type="compositionally biased region" description="Low complexity" evidence="11">
    <location>
        <begin position="2572"/>
        <end position="2586"/>
    </location>
</feature>
<evidence type="ECO:0000313" key="16">
    <source>
        <dbReference type="Proteomes" id="UP000887568"/>
    </source>
</evidence>
<evidence type="ECO:0000256" key="4">
    <source>
        <dbReference type="ARBA" id="ARBA00022801"/>
    </source>
</evidence>
<dbReference type="GO" id="GO:0005634">
    <property type="term" value="C:nucleus"/>
    <property type="evidence" value="ECO:0007669"/>
    <property type="project" value="UniProtKB-SubCell"/>
</dbReference>
<dbReference type="GO" id="GO:0016787">
    <property type="term" value="F:hydrolase activity"/>
    <property type="evidence" value="ECO:0007669"/>
    <property type="project" value="UniProtKB-KW"/>
</dbReference>
<evidence type="ECO:0000256" key="9">
    <source>
        <dbReference type="ARBA" id="ARBA00023163"/>
    </source>
</evidence>
<evidence type="ECO:0000259" key="12">
    <source>
        <dbReference type="PROSITE" id="PS50013"/>
    </source>
</evidence>
<evidence type="ECO:0000256" key="2">
    <source>
        <dbReference type="ARBA" id="ARBA00022737"/>
    </source>
</evidence>
<dbReference type="SUPFAM" id="SSF52540">
    <property type="entry name" value="P-loop containing nucleoside triphosphate hydrolases"/>
    <property type="match status" value="2"/>
</dbReference>
<evidence type="ECO:0000259" key="14">
    <source>
        <dbReference type="PROSITE" id="PS51194"/>
    </source>
</evidence>
<dbReference type="OrthoDB" id="5857104at2759"/>
<feature type="region of interest" description="Disordered" evidence="11">
    <location>
        <begin position="811"/>
        <end position="940"/>
    </location>
</feature>
<feature type="compositionally biased region" description="Basic and acidic residues" evidence="11">
    <location>
        <begin position="825"/>
        <end position="842"/>
    </location>
</feature>
<feature type="compositionally biased region" description="Basic and acidic residues" evidence="11">
    <location>
        <begin position="2743"/>
        <end position="2764"/>
    </location>
</feature>
<dbReference type="Pfam" id="PF07533">
    <property type="entry name" value="BRK"/>
    <property type="match status" value="2"/>
</dbReference>
<feature type="domain" description="Chromo" evidence="12">
    <location>
        <begin position="1059"/>
        <end position="1102"/>
    </location>
</feature>
<keyword evidence="3" id="KW-0547">Nucleotide-binding</keyword>
<evidence type="ECO:0000313" key="15">
    <source>
        <dbReference type="EnsemblMetazoa" id="XP_038070304.1"/>
    </source>
</evidence>
<dbReference type="InterPro" id="IPR037259">
    <property type="entry name" value="BRK_sf"/>
</dbReference>
<dbReference type="SMART" id="SM00592">
    <property type="entry name" value="BRK"/>
    <property type="match status" value="2"/>
</dbReference>
<evidence type="ECO:0000256" key="7">
    <source>
        <dbReference type="ARBA" id="ARBA00023015"/>
    </source>
</evidence>
<feature type="compositionally biased region" description="Polar residues" evidence="11">
    <location>
        <begin position="2427"/>
        <end position="2444"/>
    </location>
</feature>
<feature type="compositionally biased region" description="Acidic residues" evidence="11">
    <location>
        <begin position="1754"/>
        <end position="1769"/>
    </location>
</feature>
<dbReference type="SMART" id="SM00487">
    <property type="entry name" value="DEXDc"/>
    <property type="match status" value="1"/>
</dbReference>
<name>A0A914B3C1_PATMI</name>
<feature type="compositionally biased region" description="Acidic residues" evidence="11">
    <location>
        <begin position="3154"/>
        <end position="3171"/>
    </location>
</feature>
<feature type="domain" description="Chromo" evidence="12">
    <location>
        <begin position="973"/>
        <end position="1047"/>
    </location>
</feature>
<keyword evidence="10" id="KW-0539">Nucleus</keyword>
<feature type="domain" description="Helicase ATP-binding" evidence="13">
    <location>
        <begin position="1160"/>
        <end position="1334"/>
    </location>
</feature>
<dbReference type="SMART" id="SM00298">
    <property type="entry name" value="CHROMO"/>
    <property type="match status" value="2"/>
</dbReference>
<dbReference type="PANTHER" id="PTHR46850">
    <property type="entry name" value="CHROMODOMAIN-HELICASE-DNA-BINDING PROTEIN 9"/>
    <property type="match status" value="1"/>
</dbReference>
<dbReference type="PROSITE" id="PS51194">
    <property type="entry name" value="HELICASE_CTER"/>
    <property type="match status" value="1"/>
</dbReference>
<dbReference type="Pfam" id="PF23078">
    <property type="entry name" value="HTH_CHD6-9"/>
    <property type="match status" value="1"/>
</dbReference>
<evidence type="ECO:0008006" key="17">
    <source>
        <dbReference type="Google" id="ProtNLM"/>
    </source>
</evidence>
<comment type="subcellular location">
    <subcellularLocation>
        <location evidence="1">Nucleus</location>
    </subcellularLocation>
</comment>
<keyword evidence="5" id="KW-0067">ATP-binding</keyword>
<feature type="region of interest" description="Disordered" evidence="11">
    <location>
        <begin position="1732"/>
        <end position="1799"/>
    </location>
</feature>
<organism evidence="15 16">
    <name type="scientific">Patiria miniata</name>
    <name type="common">Bat star</name>
    <name type="synonym">Asterina miniata</name>
    <dbReference type="NCBI Taxonomy" id="46514"/>
    <lineage>
        <taxon>Eukaryota</taxon>
        <taxon>Metazoa</taxon>
        <taxon>Echinodermata</taxon>
        <taxon>Eleutherozoa</taxon>
        <taxon>Asterozoa</taxon>
        <taxon>Asteroidea</taxon>
        <taxon>Valvatacea</taxon>
        <taxon>Valvatida</taxon>
        <taxon>Asterinidae</taxon>
        <taxon>Patiria</taxon>
    </lineage>
</organism>
<feature type="compositionally biased region" description="Polar residues" evidence="11">
    <location>
        <begin position="714"/>
        <end position="724"/>
    </location>
</feature>
<dbReference type="SUPFAM" id="SSF54160">
    <property type="entry name" value="Chromo domain-like"/>
    <property type="match status" value="2"/>
</dbReference>
<dbReference type="InterPro" id="IPR051493">
    <property type="entry name" value="CHD"/>
</dbReference>
<dbReference type="InterPro" id="IPR023780">
    <property type="entry name" value="Chromo_domain"/>
</dbReference>
<feature type="region of interest" description="Disordered" evidence="11">
    <location>
        <begin position="2368"/>
        <end position="2586"/>
    </location>
</feature>